<keyword evidence="2" id="KW-0732">Signal</keyword>
<feature type="chain" id="PRO_5044989742" evidence="2">
    <location>
        <begin position="20"/>
        <end position="488"/>
    </location>
</feature>
<dbReference type="NCBIfam" id="TIGR01845">
    <property type="entry name" value="outer_NodT"/>
    <property type="match status" value="1"/>
</dbReference>
<keyword evidence="3" id="KW-0175">Coiled coil</keyword>
<dbReference type="EMBL" id="JBHSBV010000002">
    <property type="protein sequence ID" value="MFC4200552.1"/>
    <property type="molecule type" value="Genomic_DNA"/>
</dbReference>
<feature type="signal peptide" evidence="2">
    <location>
        <begin position="1"/>
        <end position="19"/>
    </location>
</feature>
<organism evidence="4 5">
    <name type="scientific">Candidimonas humi</name>
    <dbReference type="NCBI Taxonomy" id="683355"/>
    <lineage>
        <taxon>Bacteria</taxon>
        <taxon>Pseudomonadati</taxon>
        <taxon>Pseudomonadota</taxon>
        <taxon>Betaproteobacteria</taxon>
        <taxon>Burkholderiales</taxon>
        <taxon>Alcaligenaceae</taxon>
        <taxon>Candidimonas</taxon>
    </lineage>
</organism>
<evidence type="ECO:0000256" key="3">
    <source>
        <dbReference type="SAM" id="Coils"/>
    </source>
</evidence>
<keyword evidence="5" id="KW-1185">Reference proteome</keyword>
<dbReference type="RefSeq" id="WP_217964205.1">
    <property type="nucleotide sequence ID" value="NZ_JAHTBN010000003.1"/>
</dbReference>
<dbReference type="PANTHER" id="PTHR30203:SF21">
    <property type="entry name" value="OUTER MEMBRANE COMPONENT OF MULTIDRUG EFFLUX PUMP-RELATED"/>
    <property type="match status" value="1"/>
</dbReference>
<dbReference type="PANTHER" id="PTHR30203">
    <property type="entry name" value="OUTER MEMBRANE CATION EFFLUX PROTEIN"/>
    <property type="match status" value="1"/>
</dbReference>
<accession>A0ABV8NWF5</accession>
<keyword evidence="2" id="KW-0449">Lipoprotein</keyword>
<proteinExistence type="inferred from homology"/>
<comment type="subcellular location">
    <subcellularLocation>
        <location evidence="2">Cell membrane</location>
        <topology evidence="2">Lipid-anchor</topology>
    </subcellularLocation>
</comment>
<dbReference type="Pfam" id="PF02321">
    <property type="entry name" value="OEP"/>
    <property type="match status" value="2"/>
</dbReference>
<keyword evidence="2" id="KW-1134">Transmembrane beta strand</keyword>
<evidence type="ECO:0000313" key="4">
    <source>
        <dbReference type="EMBL" id="MFC4200552.1"/>
    </source>
</evidence>
<comment type="similarity">
    <text evidence="1 2">Belongs to the outer membrane factor (OMF) (TC 1.B.17) family.</text>
</comment>
<dbReference type="Proteomes" id="UP001595848">
    <property type="component" value="Unassembled WGS sequence"/>
</dbReference>
<evidence type="ECO:0000256" key="2">
    <source>
        <dbReference type="RuleBase" id="RU362097"/>
    </source>
</evidence>
<dbReference type="PROSITE" id="PS51257">
    <property type="entry name" value="PROKAR_LIPOPROTEIN"/>
    <property type="match status" value="1"/>
</dbReference>
<feature type="coiled-coil region" evidence="3">
    <location>
        <begin position="81"/>
        <end position="108"/>
    </location>
</feature>
<sequence>MKRLPLLHAMLGCMAVALAACTSVGPDYALPKDSAFTHAQTRSVPLDGQGSDAVAPKQAALEGDWWKLYDDAQLNALVAQALRANTELRVAAARLQQAQAQYAQARAAGGLNTAIDASAARGRVSAESLLQPEQLPVYNFADGGISVSYQLDLFGRIRRGAEAAHANAQAVQAAQDLARISVAAAVAGAYTEICHGNHEIAVAQHSLQLQERSRDIVARLQAAGRGTPAEVARADAQVATLQAALPPLRARTRAAGYELAALLGLTPDQVPARATQCAEAPVLKQAIPVGDGAALLRRRPDVRRAERTLAAATAKVGVATAALYPDIRLGASLGASGLLDDFGKPVTQEWSIGPLISWSLPGAGAHARVAAAQAGAKVALAEFDHVVLEALRETQTALDRYAEDLRREAALRTARDRAKTAASDERRLYQAGRRPYLSSLDAERTLASAEAALASASAQVSQDQIHLFLALGGGWRRGTEVAASSASH</sequence>
<name>A0ABV8NWF5_9BURK</name>
<dbReference type="InterPro" id="IPR003423">
    <property type="entry name" value="OMP_efflux"/>
</dbReference>
<gene>
    <name evidence="4" type="ORF">ACFOY1_06280</name>
</gene>
<dbReference type="InterPro" id="IPR010131">
    <property type="entry name" value="MdtP/NodT-like"/>
</dbReference>
<keyword evidence="2" id="KW-0472">Membrane</keyword>
<keyword evidence="2" id="KW-0812">Transmembrane</keyword>
<evidence type="ECO:0000313" key="5">
    <source>
        <dbReference type="Proteomes" id="UP001595848"/>
    </source>
</evidence>
<keyword evidence="2" id="KW-0564">Palmitate</keyword>
<reference evidence="5" key="1">
    <citation type="journal article" date="2019" name="Int. J. Syst. Evol. Microbiol.">
        <title>The Global Catalogue of Microorganisms (GCM) 10K type strain sequencing project: providing services to taxonomists for standard genome sequencing and annotation.</title>
        <authorList>
            <consortium name="The Broad Institute Genomics Platform"/>
            <consortium name="The Broad Institute Genome Sequencing Center for Infectious Disease"/>
            <person name="Wu L."/>
            <person name="Ma J."/>
        </authorList>
    </citation>
    <scope>NUCLEOTIDE SEQUENCE [LARGE SCALE GENOMIC DNA]</scope>
    <source>
        <strain evidence="5">LMG 24813</strain>
    </source>
</reference>
<evidence type="ECO:0000256" key="1">
    <source>
        <dbReference type="ARBA" id="ARBA00007613"/>
    </source>
</evidence>
<protein>
    <submittedName>
        <fullName evidence="4">Efflux transporter outer membrane subunit</fullName>
    </submittedName>
</protein>
<comment type="caution">
    <text evidence="4">The sequence shown here is derived from an EMBL/GenBank/DDBJ whole genome shotgun (WGS) entry which is preliminary data.</text>
</comment>